<dbReference type="Pfam" id="PF00994">
    <property type="entry name" value="MoCF_biosynth"/>
    <property type="match status" value="1"/>
</dbReference>
<organism evidence="4 5">
    <name type="scientific">Candidatus Saccharicenans subterraneus</name>
    <dbReference type="NCBI Taxonomy" id="2508984"/>
    <lineage>
        <taxon>Bacteria</taxon>
        <taxon>Candidatus Aminicenantota</taxon>
        <taxon>Candidatus Aminicenantia</taxon>
        <taxon>Candidatus Aminicenantales</taxon>
        <taxon>Candidatus Saccharicenantaceae</taxon>
        <taxon>Candidatus Saccharicenans</taxon>
    </lineage>
</organism>
<comment type="pathway">
    <text evidence="1">Cofactor biosynthesis; molybdopterin biosynthesis.</text>
</comment>
<dbReference type="UniPathway" id="UPA00344"/>
<evidence type="ECO:0000256" key="2">
    <source>
        <dbReference type="ARBA" id="ARBA00023150"/>
    </source>
</evidence>
<evidence type="ECO:0000313" key="5">
    <source>
        <dbReference type="Proteomes" id="UP000257323"/>
    </source>
</evidence>
<dbReference type="InterPro" id="IPR008284">
    <property type="entry name" value="MoCF_biosynth_CS"/>
</dbReference>
<dbReference type="CDD" id="cd00886">
    <property type="entry name" value="MogA_MoaB"/>
    <property type="match status" value="1"/>
</dbReference>
<dbReference type="SMART" id="SM00852">
    <property type="entry name" value="MoCF_biosynth"/>
    <property type="match status" value="1"/>
</dbReference>
<name>A0A3E2BKN1_9BACT</name>
<feature type="domain" description="MoaB/Mog" evidence="3">
    <location>
        <begin position="14"/>
        <end position="159"/>
    </location>
</feature>
<dbReference type="Proteomes" id="UP000257323">
    <property type="component" value="Unassembled WGS sequence"/>
</dbReference>
<protein>
    <submittedName>
        <fullName evidence="4">Molybdenum cofactor biosynthesis protein MoaB</fullName>
    </submittedName>
</protein>
<dbReference type="EMBL" id="QUAH01000010">
    <property type="protein sequence ID" value="RFT15305.1"/>
    <property type="molecule type" value="Genomic_DNA"/>
</dbReference>
<evidence type="ECO:0000256" key="1">
    <source>
        <dbReference type="ARBA" id="ARBA00005046"/>
    </source>
</evidence>
<comment type="caution">
    <text evidence="4">The sequence shown here is derived from an EMBL/GenBank/DDBJ whole genome shotgun (WGS) entry which is preliminary data.</text>
</comment>
<dbReference type="InterPro" id="IPR051920">
    <property type="entry name" value="MPT_Adenylyltrnsfr/MoaC-Rel"/>
</dbReference>
<dbReference type="NCBIfam" id="TIGR00177">
    <property type="entry name" value="molyb_syn"/>
    <property type="match status" value="1"/>
</dbReference>
<accession>A0A3E2BKN1</accession>
<dbReference type="PANTHER" id="PTHR43764:SF1">
    <property type="entry name" value="MOLYBDOPTERIN MOLYBDOTRANSFERASE"/>
    <property type="match status" value="1"/>
</dbReference>
<dbReference type="GO" id="GO:0006777">
    <property type="term" value="P:Mo-molybdopterin cofactor biosynthetic process"/>
    <property type="evidence" value="ECO:0007669"/>
    <property type="project" value="UniProtKB-KW"/>
</dbReference>
<dbReference type="InterPro" id="IPR001453">
    <property type="entry name" value="MoaB/Mog_dom"/>
</dbReference>
<gene>
    <name evidence="4" type="ORF">OP8BY_0414</name>
</gene>
<dbReference type="InterPro" id="IPR036425">
    <property type="entry name" value="MoaB/Mog-like_dom_sf"/>
</dbReference>
<dbReference type="Gene3D" id="3.40.980.10">
    <property type="entry name" value="MoaB/Mog-like domain"/>
    <property type="match status" value="1"/>
</dbReference>
<evidence type="ECO:0000259" key="3">
    <source>
        <dbReference type="SMART" id="SM00852"/>
    </source>
</evidence>
<dbReference type="PROSITE" id="PS01078">
    <property type="entry name" value="MOCF_BIOSYNTHESIS_1"/>
    <property type="match status" value="1"/>
</dbReference>
<sequence length="192" mass="20581">MSETKAELAGITFAIITVSDRSARGEREDLSGPELKHFVEERGGQVVFMAVVPDEKEAIRGKLLELCAAPDAPEIILTTGGTGVSPRDVTPEATKEVIEKEVPGLAEAMRAESLKKTPMAALSRAVCGIKNKTLIINLPGSVRGARENLEAVLPALAHAAEILRGKISDCQESVHLGHHQHHRQGQEGEKKS</sequence>
<dbReference type="PANTHER" id="PTHR43764">
    <property type="entry name" value="MOLYBDENUM COFACTOR BIOSYNTHESIS"/>
    <property type="match status" value="1"/>
</dbReference>
<evidence type="ECO:0000313" key="4">
    <source>
        <dbReference type="EMBL" id="RFT15305.1"/>
    </source>
</evidence>
<dbReference type="AlphaFoldDB" id="A0A3E2BKN1"/>
<keyword evidence="2" id="KW-0501">Molybdenum cofactor biosynthesis</keyword>
<dbReference type="SUPFAM" id="SSF53218">
    <property type="entry name" value="Molybdenum cofactor biosynthesis proteins"/>
    <property type="match status" value="1"/>
</dbReference>
<reference evidence="4 5" key="1">
    <citation type="submission" date="2018-08" db="EMBL/GenBank/DDBJ databases">
        <title>Genome analysis of the thermophilic bacterium of the candidate phylum Aminicenantes from deep subsurface aquifer revealed its physiology and ecological role.</title>
        <authorList>
            <person name="Kadnikov V.V."/>
            <person name="Mardanov A.V."/>
            <person name="Beletsky A.V."/>
            <person name="Karnachuk O.V."/>
            <person name="Ravin N.V."/>
        </authorList>
    </citation>
    <scope>NUCLEOTIDE SEQUENCE [LARGE SCALE GENOMIC DNA]</scope>
    <source>
        <strain evidence="4">BY38</strain>
    </source>
</reference>
<proteinExistence type="predicted"/>